<dbReference type="PANTHER" id="PTHR41521">
    <property type="match status" value="1"/>
</dbReference>
<gene>
    <name evidence="2" type="ORF">AVDCRST_MAG40-1453</name>
</gene>
<organism evidence="2">
    <name type="scientific">uncultured Gemmatimonadaceae bacterium</name>
    <dbReference type="NCBI Taxonomy" id="246130"/>
    <lineage>
        <taxon>Bacteria</taxon>
        <taxon>Pseudomonadati</taxon>
        <taxon>Gemmatimonadota</taxon>
        <taxon>Gemmatimonadia</taxon>
        <taxon>Gemmatimonadales</taxon>
        <taxon>Gemmatimonadaceae</taxon>
        <taxon>environmental samples</taxon>
    </lineage>
</organism>
<name>A0A6J4L260_9BACT</name>
<proteinExistence type="predicted"/>
<dbReference type="AlphaFoldDB" id="A0A6J4L260"/>
<reference evidence="2" key="1">
    <citation type="submission" date="2020-02" db="EMBL/GenBank/DDBJ databases">
        <authorList>
            <person name="Meier V. D."/>
        </authorList>
    </citation>
    <scope>NUCLEOTIDE SEQUENCE</scope>
    <source>
        <strain evidence="2">AVDCRST_MAG40</strain>
    </source>
</reference>
<dbReference type="EMBL" id="CADCTX010000460">
    <property type="protein sequence ID" value="CAA9320750.1"/>
    <property type="molecule type" value="Genomic_DNA"/>
</dbReference>
<dbReference type="InterPro" id="IPR011008">
    <property type="entry name" value="Dimeric_a/b-barrel"/>
</dbReference>
<dbReference type="PANTHER" id="PTHR41521:SF4">
    <property type="entry name" value="BLR0684 PROTEIN"/>
    <property type="match status" value="1"/>
</dbReference>
<dbReference type="InterPro" id="IPR010753">
    <property type="entry name" value="DUF1330"/>
</dbReference>
<sequence>MPKGYWVVSVDVSDPEGYKLYIAANAEAFRKYGARFLARGGKAKAVEGQGRARIVVIEFRDYETALACYRSPEYAKAIDIRKGKAVADIVVTEGYDGPQPTDA</sequence>
<feature type="domain" description="DUF1330" evidence="1">
    <location>
        <begin position="3"/>
        <end position="95"/>
    </location>
</feature>
<accession>A0A6J4L260</accession>
<dbReference type="SUPFAM" id="SSF54909">
    <property type="entry name" value="Dimeric alpha+beta barrel"/>
    <property type="match status" value="1"/>
</dbReference>
<evidence type="ECO:0000313" key="2">
    <source>
        <dbReference type="EMBL" id="CAA9320750.1"/>
    </source>
</evidence>
<dbReference type="Pfam" id="PF07045">
    <property type="entry name" value="DUF1330"/>
    <property type="match status" value="1"/>
</dbReference>
<dbReference type="Gene3D" id="3.30.70.100">
    <property type="match status" value="1"/>
</dbReference>
<evidence type="ECO:0000259" key="1">
    <source>
        <dbReference type="Pfam" id="PF07045"/>
    </source>
</evidence>
<protein>
    <recommendedName>
        <fullName evidence="1">DUF1330 domain-containing protein</fullName>
    </recommendedName>
</protein>